<keyword evidence="4" id="KW-1185">Reference proteome</keyword>
<evidence type="ECO:0000256" key="2">
    <source>
        <dbReference type="SAM" id="SignalP"/>
    </source>
</evidence>
<proteinExistence type="predicted"/>
<sequence length="135" mass="13581">MASSVSSFLILVMVFVAFSSSLALKKASQLSVPASTISAAPSLLPYPPLSAPPPALLSPDIAPLFPSPGGSELSPSESSMPTIPSSPSPPNPDETAAPGPGFAFPPDGQRLDSSAVALNLQGCVCFILVSSLVAF</sequence>
<feature type="compositionally biased region" description="Low complexity" evidence="1">
    <location>
        <begin position="60"/>
        <end position="83"/>
    </location>
</feature>
<name>A0AAD2EF84_9LAMI</name>
<feature type="compositionally biased region" description="Low complexity" evidence="1">
    <location>
        <begin position="96"/>
        <end position="106"/>
    </location>
</feature>
<dbReference type="EMBL" id="OU503057">
    <property type="protein sequence ID" value="CAI9785635.1"/>
    <property type="molecule type" value="Genomic_DNA"/>
</dbReference>
<dbReference type="PANTHER" id="PTHR35725:SF4">
    <property type="entry name" value="CLASSICAL ARABINOGALACTAN PROTEIN 26"/>
    <property type="match status" value="1"/>
</dbReference>
<accession>A0AAD2EF84</accession>
<evidence type="ECO:0000313" key="3">
    <source>
        <dbReference type="EMBL" id="CAI9785635.1"/>
    </source>
</evidence>
<evidence type="ECO:0000313" key="4">
    <source>
        <dbReference type="Proteomes" id="UP000834106"/>
    </source>
</evidence>
<gene>
    <name evidence="3" type="ORF">FPE_LOCUS33065</name>
</gene>
<reference evidence="3" key="1">
    <citation type="submission" date="2023-05" db="EMBL/GenBank/DDBJ databases">
        <authorList>
            <person name="Huff M."/>
        </authorList>
    </citation>
    <scope>NUCLEOTIDE SEQUENCE</scope>
</reference>
<dbReference type="InterPro" id="IPR039346">
    <property type="entry name" value="AGP25/26"/>
</dbReference>
<dbReference type="Proteomes" id="UP000834106">
    <property type="component" value="Chromosome 22"/>
</dbReference>
<organism evidence="3 4">
    <name type="scientific">Fraxinus pennsylvanica</name>
    <dbReference type="NCBI Taxonomy" id="56036"/>
    <lineage>
        <taxon>Eukaryota</taxon>
        <taxon>Viridiplantae</taxon>
        <taxon>Streptophyta</taxon>
        <taxon>Embryophyta</taxon>
        <taxon>Tracheophyta</taxon>
        <taxon>Spermatophyta</taxon>
        <taxon>Magnoliopsida</taxon>
        <taxon>eudicotyledons</taxon>
        <taxon>Gunneridae</taxon>
        <taxon>Pentapetalae</taxon>
        <taxon>asterids</taxon>
        <taxon>lamiids</taxon>
        <taxon>Lamiales</taxon>
        <taxon>Oleaceae</taxon>
        <taxon>Oleeae</taxon>
        <taxon>Fraxinus</taxon>
    </lineage>
</organism>
<feature type="region of interest" description="Disordered" evidence="1">
    <location>
        <begin position="60"/>
        <end position="107"/>
    </location>
</feature>
<dbReference type="AlphaFoldDB" id="A0AAD2EF84"/>
<protein>
    <submittedName>
        <fullName evidence="3">Uncharacterized protein</fullName>
    </submittedName>
</protein>
<feature type="signal peptide" evidence="2">
    <location>
        <begin position="1"/>
        <end position="23"/>
    </location>
</feature>
<evidence type="ECO:0000256" key="1">
    <source>
        <dbReference type="SAM" id="MobiDB-lite"/>
    </source>
</evidence>
<dbReference type="PANTHER" id="PTHR35725">
    <property type="entry name" value="CLASSICAL ARABINOGALACTAN PROTEIN 26"/>
    <property type="match status" value="1"/>
</dbReference>
<keyword evidence="2" id="KW-0732">Signal</keyword>
<feature type="chain" id="PRO_5042131990" evidence="2">
    <location>
        <begin position="24"/>
        <end position="135"/>
    </location>
</feature>